<keyword evidence="2" id="KW-1003">Cell membrane</keyword>
<feature type="transmembrane region" description="Helical" evidence="6">
    <location>
        <begin position="393"/>
        <end position="411"/>
    </location>
</feature>
<feature type="transmembrane region" description="Helical" evidence="6">
    <location>
        <begin position="89"/>
        <end position="111"/>
    </location>
</feature>
<proteinExistence type="predicted"/>
<accession>A0ABU5J4I4</accession>
<evidence type="ECO:0000313" key="8">
    <source>
        <dbReference type="Proteomes" id="UP001290455"/>
    </source>
</evidence>
<feature type="transmembrane region" description="Helical" evidence="6">
    <location>
        <begin position="449"/>
        <end position="469"/>
    </location>
</feature>
<keyword evidence="3 6" id="KW-0812">Transmembrane</keyword>
<feature type="transmembrane region" description="Helical" evidence="6">
    <location>
        <begin position="365"/>
        <end position="386"/>
    </location>
</feature>
<dbReference type="InterPro" id="IPR024923">
    <property type="entry name" value="PG_synth_SpoVB"/>
</dbReference>
<dbReference type="PANTHER" id="PTHR30250:SF29">
    <property type="entry name" value="POLYSACCHARIDE BIOSYNTHESIS PROTEIN C-TERMINAL DOMAIN-CONTAINING PROTEIN"/>
    <property type="match status" value="1"/>
</dbReference>
<feature type="transmembrane region" description="Helical" evidence="6">
    <location>
        <begin position="417"/>
        <end position="437"/>
    </location>
</feature>
<keyword evidence="5 6" id="KW-0472">Membrane</keyword>
<dbReference type="PIRSF" id="PIRSF038958">
    <property type="entry name" value="PG_synth_SpoVB"/>
    <property type="match status" value="1"/>
</dbReference>
<reference evidence="7 8" key="1">
    <citation type="submission" date="2023-11" db="EMBL/GenBank/DDBJ databases">
        <title>Bacillus jintuensis, isolated from a mudflat on the Beibu Gulf coast.</title>
        <authorList>
            <person name="Li M."/>
        </authorList>
    </citation>
    <scope>NUCLEOTIDE SEQUENCE [LARGE SCALE GENOMIC DNA]</scope>
    <source>
        <strain evidence="7 8">31A1R</strain>
    </source>
</reference>
<dbReference type="Pfam" id="PF01943">
    <property type="entry name" value="Polysacc_synt"/>
    <property type="match status" value="1"/>
</dbReference>
<evidence type="ECO:0000256" key="1">
    <source>
        <dbReference type="ARBA" id="ARBA00004651"/>
    </source>
</evidence>
<comment type="caution">
    <text evidence="7">The sequence shown here is derived from an EMBL/GenBank/DDBJ whole genome shotgun (WGS) entry which is preliminary data.</text>
</comment>
<feature type="transmembrane region" description="Helical" evidence="6">
    <location>
        <begin position="51"/>
        <end position="69"/>
    </location>
</feature>
<feature type="transmembrane region" description="Helical" evidence="6">
    <location>
        <begin position="12"/>
        <end position="31"/>
    </location>
</feature>
<protein>
    <submittedName>
        <fullName evidence="7">Polysaccharide biosynthesis protein</fullName>
    </submittedName>
</protein>
<keyword evidence="8" id="KW-1185">Reference proteome</keyword>
<feature type="transmembrane region" description="Helical" evidence="6">
    <location>
        <begin position="489"/>
        <end position="509"/>
    </location>
</feature>
<dbReference type="EMBL" id="JAXOFX010000023">
    <property type="protein sequence ID" value="MDZ5474324.1"/>
    <property type="molecule type" value="Genomic_DNA"/>
</dbReference>
<feature type="transmembrane region" description="Helical" evidence="6">
    <location>
        <begin position="123"/>
        <end position="143"/>
    </location>
</feature>
<feature type="transmembrane region" description="Helical" evidence="6">
    <location>
        <begin position="329"/>
        <end position="349"/>
    </location>
</feature>
<keyword evidence="4 6" id="KW-1133">Transmembrane helix</keyword>
<dbReference type="PANTHER" id="PTHR30250">
    <property type="entry name" value="PST FAMILY PREDICTED COLANIC ACID TRANSPORTER"/>
    <property type="match status" value="1"/>
</dbReference>
<sequence length="536" mass="58733">MKPGNQHKDIFKGALILTIAALITKILSAIYRVPFQNIVGDVGFYIYQQVYPFYGIALVLSTYGFPVVISKLYAERESAGDTNGKQQVIIVGTLFLLVVGILSFFTLYIGAEWLANQMNDKGLAILLKVISICFLIFPLLSVLRGYFQGKGDMAPTAFSQIGEQFVRVGTILIAATFMMYKGKDLYSIGAGAVFGSVMGGLCAFIILILIFSRRKKSRLNVHRLIKSLKITKSAKIVKVLLVQGFAICISSMLLIFMQLADSLNLYSLLILTGINGEDAKELKGVYDRGQPLIQIGMVVATSMSLALVPLIASEKVKKQTGPLIEKVRIAILISVVIGVGATVGLAAIIEPTNIMLFQDKSGSEVLALLSVLILLSSVIITITAILQGLGHSLFPAIMILIGFLLKFWLNIQLVPSFGTTGAALASILALVMILLVLSMKLKQKVREKFILLKNIWIILLAVTSMILFLQGYKHVTNVFYYFGHERMVASLQAISAVLMGGFIYLFIIIRGNLFSQEELSMLPFGSKLIVLKGRRK</sequence>
<evidence type="ECO:0000256" key="4">
    <source>
        <dbReference type="ARBA" id="ARBA00022989"/>
    </source>
</evidence>
<feature type="transmembrane region" description="Helical" evidence="6">
    <location>
        <begin position="186"/>
        <end position="211"/>
    </location>
</feature>
<comment type="subcellular location">
    <subcellularLocation>
        <location evidence="1">Cell membrane</location>
        <topology evidence="1">Multi-pass membrane protein</topology>
    </subcellularLocation>
</comment>
<dbReference type="Proteomes" id="UP001290455">
    <property type="component" value="Unassembled WGS sequence"/>
</dbReference>
<dbReference type="RefSeq" id="WP_322448608.1">
    <property type="nucleotide sequence ID" value="NZ_JAXOFX010000023.1"/>
</dbReference>
<dbReference type="InterPro" id="IPR002797">
    <property type="entry name" value="Polysacc_synth"/>
</dbReference>
<dbReference type="CDD" id="cd13124">
    <property type="entry name" value="MATE_SpoVB_like"/>
    <property type="match status" value="1"/>
</dbReference>
<feature type="transmembrane region" description="Helical" evidence="6">
    <location>
        <begin position="164"/>
        <end position="180"/>
    </location>
</feature>
<dbReference type="InterPro" id="IPR050833">
    <property type="entry name" value="Poly_Biosynth_Transport"/>
</dbReference>
<evidence type="ECO:0000256" key="3">
    <source>
        <dbReference type="ARBA" id="ARBA00022692"/>
    </source>
</evidence>
<feature type="transmembrane region" description="Helical" evidence="6">
    <location>
        <begin position="236"/>
        <end position="259"/>
    </location>
</feature>
<evidence type="ECO:0000256" key="5">
    <source>
        <dbReference type="ARBA" id="ARBA00023136"/>
    </source>
</evidence>
<feature type="transmembrane region" description="Helical" evidence="6">
    <location>
        <begin position="291"/>
        <end position="308"/>
    </location>
</feature>
<evidence type="ECO:0000313" key="7">
    <source>
        <dbReference type="EMBL" id="MDZ5474324.1"/>
    </source>
</evidence>
<name>A0ABU5J4I4_9BACI</name>
<evidence type="ECO:0000256" key="6">
    <source>
        <dbReference type="SAM" id="Phobius"/>
    </source>
</evidence>
<organism evidence="7 8">
    <name type="scientific">Robertmurraya mangrovi</name>
    <dbReference type="NCBI Taxonomy" id="3098077"/>
    <lineage>
        <taxon>Bacteria</taxon>
        <taxon>Bacillati</taxon>
        <taxon>Bacillota</taxon>
        <taxon>Bacilli</taxon>
        <taxon>Bacillales</taxon>
        <taxon>Bacillaceae</taxon>
        <taxon>Robertmurraya</taxon>
    </lineage>
</organism>
<evidence type="ECO:0000256" key="2">
    <source>
        <dbReference type="ARBA" id="ARBA00022475"/>
    </source>
</evidence>
<gene>
    <name evidence="7" type="ORF">SM124_21755</name>
</gene>